<evidence type="ECO:0000256" key="2">
    <source>
        <dbReference type="ARBA" id="ARBA00023125"/>
    </source>
</evidence>
<keyword evidence="1" id="KW-0805">Transcription regulation</keyword>
<dbReference type="PANTHER" id="PTHR46796:SF13">
    <property type="entry name" value="HTH-TYPE TRANSCRIPTIONAL ACTIVATOR RHAS"/>
    <property type="match status" value="1"/>
</dbReference>
<protein>
    <submittedName>
        <fullName evidence="5">AraC-type DNA-binding protein</fullName>
    </submittedName>
</protein>
<dbReference type="PANTHER" id="PTHR46796">
    <property type="entry name" value="HTH-TYPE TRANSCRIPTIONAL ACTIVATOR RHAS-RELATED"/>
    <property type="match status" value="1"/>
</dbReference>
<keyword evidence="3" id="KW-0804">Transcription</keyword>
<dbReference type="PROSITE" id="PS00041">
    <property type="entry name" value="HTH_ARAC_FAMILY_1"/>
    <property type="match status" value="1"/>
</dbReference>
<dbReference type="SMART" id="SM00342">
    <property type="entry name" value="HTH_ARAC"/>
    <property type="match status" value="1"/>
</dbReference>
<evidence type="ECO:0000259" key="4">
    <source>
        <dbReference type="PROSITE" id="PS01124"/>
    </source>
</evidence>
<dbReference type="EMBL" id="LT629772">
    <property type="protein sequence ID" value="SDT18525.1"/>
    <property type="molecule type" value="Genomic_DNA"/>
</dbReference>
<keyword evidence="6" id="KW-1185">Reference proteome</keyword>
<dbReference type="Proteomes" id="UP000199103">
    <property type="component" value="Chromosome I"/>
</dbReference>
<dbReference type="SUPFAM" id="SSF46689">
    <property type="entry name" value="Homeodomain-like"/>
    <property type="match status" value="2"/>
</dbReference>
<name>A0A1H1YAV8_9ACTN</name>
<dbReference type="AlphaFoldDB" id="A0A1H1YAV8"/>
<sequence length="336" mass="36175">MVGPLTVMSETLGPTAPDDVRCCAMDALSSLLAGPQAREAHLLRMQMTPPWALRIEDRAPLAVLVMVEGTATITPDGADEPVFLEQGDAVVALGATPYLAADRPGRAPQVLILPGDRCVDLSGADVSERMSLGVRSWGNSADPESVMLIGTYQRPEAVSRRLLESLPGLLVLPAADQPEAFVDVLSAEMIKDEPGQTAVLDRLLDLLLIAVLRNWFTRHTESAPGWYRASADPQIGRVLGLIHDHPDRPWTVSVLAAEVGVSRAALARRFGSMVGESPMSYLTGWRLALAADLLREPDLTLETIARRVGYGSAFALSTAFKREHGVSPRDYRANAA</sequence>
<feature type="domain" description="HTH araC/xylS-type" evidence="4">
    <location>
        <begin position="236"/>
        <end position="334"/>
    </location>
</feature>
<dbReference type="InterPro" id="IPR018062">
    <property type="entry name" value="HTH_AraC-typ_CS"/>
</dbReference>
<keyword evidence="2 5" id="KW-0238">DNA-binding</keyword>
<organism evidence="5 6">
    <name type="scientific">Microlunatus soli</name>
    <dbReference type="NCBI Taxonomy" id="630515"/>
    <lineage>
        <taxon>Bacteria</taxon>
        <taxon>Bacillati</taxon>
        <taxon>Actinomycetota</taxon>
        <taxon>Actinomycetes</taxon>
        <taxon>Propionibacteriales</taxon>
        <taxon>Propionibacteriaceae</taxon>
        <taxon>Microlunatus</taxon>
    </lineage>
</organism>
<dbReference type="Pfam" id="PF12833">
    <property type="entry name" value="HTH_18"/>
    <property type="match status" value="1"/>
</dbReference>
<dbReference type="GO" id="GO:0043565">
    <property type="term" value="F:sequence-specific DNA binding"/>
    <property type="evidence" value="ECO:0007669"/>
    <property type="project" value="InterPro"/>
</dbReference>
<dbReference type="InterPro" id="IPR032783">
    <property type="entry name" value="AraC_lig"/>
</dbReference>
<dbReference type="Pfam" id="PF12852">
    <property type="entry name" value="Cupin_6"/>
    <property type="match status" value="1"/>
</dbReference>
<dbReference type="InterPro" id="IPR009057">
    <property type="entry name" value="Homeodomain-like_sf"/>
</dbReference>
<dbReference type="InterPro" id="IPR018060">
    <property type="entry name" value="HTH_AraC"/>
</dbReference>
<dbReference type="GO" id="GO:0003700">
    <property type="term" value="F:DNA-binding transcription factor activity"/>
    <property type="evidence" value="ECO:0007669"/>
    <property type="project" value="InterPro"/>
</dbReference>
<gene>
    <name evidence="5" type="ORF">SAMN04489812_4483</name>
</gene>
<evidence type="ECO:0000256" key="3">
    <source>
        <dbReference type="ARBA" id="ARBA00023163"/>
    </source>
</evidence>
<evidence type="ECO:0000313" key="6">
    <source>
        <dbReference type="Proteomes" id="UP000199103"/>
    </source>
</evidence>
<reference evidence="5 6" key="1">
    <citation type="submission" date="2016-10" db="EMBL/GenBank/DDBJ databases">
        <authorList>
            <person name="de Groot N.N."/>
        </authorList>
    </citation>
    <scope>NUCLEOTIDE SEQUENCE [LARGE SCALE GENOMIC DNA]</scope>
    <source>
        <strain evidence="5 6">DSM 21800</strain>
    </source>
</reference>
<proteinExistence type="predicted"/>
<evidence type="ECO:0000256" key="1">
    <source>
        <dbReference type="ARBA" id="ARBA00023015"/>
    </source>
</evidence>
<dbReference type="Gene3D" id="1.10.10.60">
    <property type="entry name" value="Homeodomain-like"/>
    <property type="match status" value="2"/>
</dbReference>
<evidence type="ECO:0000313" key="5">
    <source>
        <dbReference type="EMBL" id="SDT18525.1"/>
    </source>
</evidence>
<dbReference type="STRING" id="630515.SAMN04489812_4483"/>
<dbReference type="InterPro" id="IPR050204">
    <property type="entry name" value="AraC_XylS_family_regulators"/>
</dbReference>
<dbReference type="PROSITE" id="PS01124">
    <property type="entry name" value="HTH_ARAC_FAMILY_2"/>
    <property type="match status" value="1"/>
</dbReference>
<accession>A0A1H1YAV8</accession>